<feature type="domain" description="Peptidase S9A N-terminal" evidence="8">
    <location>
        <begin position="53"/>
        <end position="494"/>
    </location>
</feature>
<accession>A0AA89BDU2</accession>
<comment type="caution">
    <text evidence="9">The sequence shown here is derived from an EMBL/GenBank/DDBJ whole genome shotgun (WGS) entry which is preliminary data.</text>
</comment>
<comment type="function">
    <text evidence="5">Serine peptidase whose precise substrate specificity remains unclear. Does not cleave peptides after a arginine or lysine residue. Regulates trans-Golgi network morphology and sorting by regulating the membrane binding of the AP-1 complex. May play a role in the regulation of synaptic vesicle exocytosis.</text>
</comment>
<dbReference type="InterPro" id="IPR029058">
    <property type="entry name" value="AB_hydrolase_fold"/>
</dbReference>
<reference evidence="9" key="1">
    <citation type="submission" date="2022-12" db="EMBL/GenBank/DDBJ databases">
        <title>Draft genome assemblies for two species of Escallonia (Escalloniales).</title>
        <authorList>
            <person name="Chanderbali A."/>
            <person name="Dervinis C."/>
            <person name="Anghel I."/>
            <person name="Soltis D."/>
            <person name="Soltis P."/>
            <person name="Zapata F."/>
        </authorList>
    </citation>
    <scope>NUCLEOTIDE SEQUENCE</scope>
    <source>
        <strain evidence="9">UCBG64.0493</strain>
        <tissue evidence="9">Leaf</tissue>
    </source>
</reference>
<protein>
    <recommendedName>
        <fullName evidence="6">Prolyl endopeptidase</fullName>
        <ecNumber evidence="6">3.4.21.-</ecNumber>
    </recommendedName>
</protein>
<proteinExistence type="inferred from homology"/>
<dbReference type="PANTHER" id="PTHR11757">
    <property type="entry name" value="PROTEASE FAMILY S9A OLIGOPEPTIDASE"/>
    <property type="match status" value="1"/>
</dbReference>
<evidence type="ECO:0000259" key="8">
    <source>
        <dbReference type="Pfam" id="PF02897"/>
    </source>
</evidence>
<dbReference type="InterPro" id="IPR051543">
    <property type="entry name" value="Serine_Peptidase_S9A"/>
</dbReference>
<organism evidence="9 10">
    <name type="scientific">Escallonia herrerae</name>
    <dbReference type="NCBI Taxonomy" id="1293975"/>
    <lineage>
        <taxon>Eukaryota</taxon>
        <taxon>Viridiplantae</taxon>
        <taxon>Streptophyta</taxon>
        <taxon>Embryophyta</taxon>
        <taxon>Tracheophyta</taxon>
        <taxon>Spermatophyta</taxon>
        <taxon>Magnoliopsida</taxon>
        <taxon>eudicotyledons</taxon>
        <taxon>Gunneridae</taxon>
        <taxon>Pentapetalae</taxon>
        <taxon>asterids</taxon>
        <taxon>campanulids</taxon>
        <taxon>Escalloniales</taxon>
        <taxon>Escalloniaceae</taxon>
        <taxon>Escallonia</taxon>
    </lineage>
</organism>
<evidence type="ECO:0000259" key="7">
    <source>
        <dbReference type="Pfam" id="PF00326"/>
    </source>
</evidence>
<dbReference type="GO" id="GO:0006508">
    <property type="term" value="P:proteolysis"/>
    <property type="evidence" value="ECO:0007669"/>
    <property type="project" value="UniProtKB-KW"/>
</dbReference>
<dbReference type="InterPro" id="IPR023302">
    <property type="entry name" value="Pept_S9A_N"/>
</dbReference>
<gene>
    <name evidence="9" type="ORF">RJ639_027092</name>
</gene>
<dbReference type="PRINTS" id="PR00862">
    <property type="entry name" value="PROLIGOPTASE"/>
</dbReference>
<name>A0AA89BDU2_9ASTE</name>
<dbReference type="InterPro" id="IPR001375">
    <property type="entry name" value="Peptidase_S9_cat"/>
</dbReference>
<dbReference type="SUPFAM" id="SSF53474">
    <property type="entry name" value="alpha/beta-Hydrolases"/>
    <property type="match status" value="1"/>
</dbReference>
<dbReference type="GO" id="GO:0004252">
    <property type="term" value="F:serine-type endopeptidase activity"/>
    <property type="evidence" value="ECO:0007669"/>
    <property type="project" value="UniProtKB-UniRule"/>
</dbReference>
<keyword evidence="2 6" id="KW-0645">Protease</keyword>
<dbReference type="Gene3D" id="2.130.10.120">
    <property type="entry name" value="Prolyl oligopeptidase, N-terminal domain"/>
    <property type="match status" value="1"/>
</dbReference>
<dbReference type="EC" id="3.4.21.-" evidence="6"/>
<sequence length="824" mass="92709">MASLAILSLTRRSIRESHLTLSFKLIPNIPASPFSSLCKTNSLPPPHDTSTSPPLPKKETFTVSAHGLSWNDPYHWMSNTKDPDFVDYLHKENAYAEAFMADTQEVQQKLYGEMISRMPSKISTPPERWGPWLYYQYIPEGKEYPVLCRKLATQSGWMKTMLNYVRERFGPEEILLDWNAIAEQYGYVHVGTCRVSPDHNFLAYTLDLSGGERFVLKIKDLQSGCILPESRVDGVVSLAWAEDSCTLFYTVSDENQRPYRQSIFQVQSKKLRSDHVDDASVYVENDSSFCVDITSTKDGKFITVNSNSRTSSEEGTHLCPMLVYVIDAISPQVGLQRFHKRVPGVQYFLEHHCGFFYVLTNLPLNDGKELHSGSYYLARCRDEDIQSDNWQNIILPSEDVSFQDMDIFNGHLVLFLNRKGSPLICSISMPIHDSCKKELEIDDLDPWYFPLPSSSCRVVPGSNHDFMTSVYRVVLSSPVIPDLIVDYDMSRKTFCIVQQEEVLGISSNAGSRSPNNEIETNELLHSKSDKDKDAHDSELNGQFNYSNEYCCERHEVVGHDGVKIPMTILYYEKAHQRDQSPGLLIGYGAYGEALDKSWCSDRLSLLARGWVVAFADVRGGGGADPSWHRSGNGLHKLNSIHDFVSCANYLINEDYVNRCQLGAFGHSAGSLLVAAAINMYPQLFRAAILKVPFLDMCNTLLDTSLPLTILDFEEFGNPQIKSQFQAILSYSPYDNIHQGVCYPAMLVTASLHDSRVGVWEAAKWVAKVRESTCSSCSRTVILKTNMTGGHFGEGGRFGQCEETALEYAFLMKVMGISGETESKM</sequence>
<evidence type="ECO:0000256" key="5">
    <source>
        <dbReference type="ARBA" id="ARBA00045448"/>
    </source>
</evidence>
<dbReference type="Pfam" id="PF02897">
    <property type="entry name" value="Peptidase_S9_N"/>
    <property type="match status" value="1"/>
</dbReference>
<dbReference type="SUPFAM" id="SSF50993">
    <property type="entry name" value="Peptidase/esterase 'gauge' domain"/>
    <property type="match status" value="1"/>
</dbReference>
<dbReference type="AlphaFoldDB" id="A0AA89BDU2"/>
<dbReference type="EMBL" id="JAVXUP010000069">
    <property type="protein sequence ID" value="KAK3039779.1"/>
    <property type="molecule type" value="Genomic_DNA"/>
</dbReference>
<dbReference type="Gene3D" id="3.40.50.1820">
    <property type="entry name" value="alpha/beta hydrolase"/>
    <property type="match status" value="2"/>
</dbReference>
<feature type="domain" description="Peptidase S9 prolyl oligopeptidase catalytic" evidence="7">
    <location>
        <begin position="601"/>
        <end position="815"/>
    </location>
</feature>
<keyword evidence="4 6" id="KW-0720">Serine protease</keyword>
<keyword evidence="3 6" id="KW-0378">Hydrolase</keyword>
<dbReference type="Proteomes" id="UP001188597">
    <property type="component" value="Unassembled WGS sequence"/>
</dbReference>
<evidence type="ECO:0000256" key="4">
    <source>
        <dbReference type="ARBA" id="ARBA00022825"/>
    </source>
</evidence>
<evidence type="ECO:0000256" key="6">
    <source>
        <dbReference type="RuleBase" id="RU368024"/>
    </source>
</evidence>
<evidence type="ECO:0000256" key="3">
    <source>
        <dbReference type="ARBA" id="ARBA00022801"/>
    </source>
</evidence>
<dbReference type="PANTHER" id="PTHR11757:SF12">
    <property type="entry name" value="PROLYL ENDOPEPTIDASE"/>
    <property type="match status" value="1"/>
</dbReference>
<evidence type="ECO:0000256" key="2">
    <source>
        <dbReference type="ARBA" id="ARBA00022670"/>
    </source>
</evidence>
<keyword evidence="10" id="KW-1185">Reference proteome</keyword>
<evidence type="ECO:0000313" key="10">
    <source>
        <dbReference type="Proteomes" id="UP001188597"/>
    </source>
</evidence>
<dbReference type="InterPro" id="IPR002470">
    <property type="entry name" value="Peptidase_S9A"/>
</dbReference>
<comment type="similarity">
    <text evidence="1 6">Belongs to the peptidase S9A family.</text>
</comment>
<evidence type="ECO:0000256" key="1">
    <source>
        <dbReference type="ARBA" id="ARBA00005228"/>
    </source>
</evidence>
<evidence type="ECO:0000313" key="9">
    <source>
        <dbReference type="EMBL" id="KAK3039779.1"/>
    </source>
</evidence>
<feature type="non-terminal residue" evidence="9">
    <location>
        <position position="1"/>
    </location>
</feature>
<dbReference type="Pfam" id="PF00326">
    <property type="entry name" value="Peptidase_S9"/>
    <property type="match status" value="1"/>
</dbReference>
<dbReference type="GO" id="GO:0009507">
    <property type="term" value="C:chloroplast"/>
    <property type="evidence" value="ECO:0007669"/>
    <property type="project" value="TreeGrafter"/>
</dbReference>